<dbReference type="Pfam" id="PF16313">
    <property type="entry name" value="DUF4953"/>
    <property type="match status" value="1"/>
</dbReference>
<dbReference type="EMBL" id="JABBNU010000001">
    <property type="protein sequence ID" value="NMM46839.1"/>
    <property type="molecule type" value="Genomic_DNA"/>
</dbReference>
<comment type="caution">
    <text evidence="4">The sequence shown here is derived from an EMBL/GenBank/DDBJ whole genome shotgun (WGS) entry which is preliminary data.</text>
</comment>
<dbReference type="Gene3D" id="3.40.390.10">
    <property type="entry name" value="Collagenase (Catalytic Domain)"/>
    <property type="match status" value="1"/>
</dbReference>
<dbReference type="CDD" id="cd04276">
    <property type="entry name" value="ZnMc_MMP_like_2"/>
    <property type="match status" value="1"/>
</dbReference>
<dbReference type="InterPro" id="IPR034032">
    <property type="entry name" value="Zn_MMP-like_bac"/>
</dbReference>
<feature type="chain" id="PRO_5032385752" evidence="1">
    <location>
        <begin position="18"/>
        <end position="805"/>
    </location>
</feature>
<sequence>MVKQFRLVLLLIPVIFAGCSTTHTNSSTSQSDFSDSLVIVDGFLNYHIDSENQKVYLKIDHYDSLFLYINSLAAGVGSNDIGLDRGQLGNSRMVKFSKYGNKVLLIEPNSSYIADTDNILEEKAVEEAFAKSVLASFTLEKKKFSSIGGDWIDITDFLTRDSHGISKTLKNQGQGVYALDKQSSVIISENCFNFPQNTEFETMLTFRGEPKKYEIRSVTPSPDAVTVQVRNSFVALPDGNYKPVKFHPGSGYFDLTRYNYATPIDQPVKERFITRHRLEKKNPEKEKSEAVEPIVYYLDAGTPEPVRSALLDGARWWNQAFESAGYIDAFQVEILPDSIHPLDCRYNVIQWVHRSTRGWSYGMTIPDPRTGEIIKGMVTLGSLRVRQDFLIAQALVPAYGLNPNTAPHMALALARIRQLSAHEVGHTLGLAHNYASSAYGRESVMDYPHPYIYQDSKGNLKFDSAYDVGVGEWDKVAINFGYGDHSESERTSIITSAASKGIYFLSDQDARPMYGAHPSTHLWDNGTRADKELIRVLNIRKKALSDFGVNNLADGRPYSDLEEILAPLYFFHRYQLEAAVKIIGGVDYRYSIKGEGNVVNSLVAPELQREALGAILQTVTLENLQLNEEILKVIPPKSYGDYKGRESLIGKTDPVLDPVSIAESASSYTYGALLNAQRMNRLAIQSSMNDELFSAVELMNIAYDNLIKELNENSLGDQIIYSVRHQLIRNVIMLAENSSSSVTVKSDCISFLSAISNRLGKSKVSEDKFLKLTIDRYLNGEKPEIEISPTKMPDGSPIGSGLMCY</sequence>
<keyword evidence="5" id="KW-1185">Reference proteome</keyword>
<dbReference type="AlphaFoldDB" id="A0A848IXY8"/>
<proteinExistence type="predicted"/>
<dbReference type="Pfam" id="PF17148">
    <property type="entry name" value="DUF5117"/>
    <property type="match status" value="1"/>
</dbReference>
<evidence type="ECO:0000313" key="4">
    <source>
        <dbReference type="EMBL" id="NMM46839.1"/>
    </source>
</evidence>
<dbReference type="GO" id="GO:0008237">
    <property type="term" value="F:metallopeptidase activity"/>
    <property type="evidence" value="ECO:0007669"/>
    <property type="project" value="InterPro"/>
</dbReference>
<evidence type="ECO:0000259" key="3">
    <source>
        <dbReference type="Pfam" id="PF17148"/>
    </source>
</evidence>
<feature type="signal peptide" evidence="1">
    <location>
        <begin position="1"/>
        <end position="17"/>
    </location>
</feature>
<feature type="domain" description="DUF5117" evidence="3">
    <location>
        <begin position="86"/>
        <end position="281"/>
    </location>
</feature>
<dbReference type="PROSITE" id="PS51257">
    <property type="entry name" value="PROKAR_LIPOPROTEIN"/>
    <property type="match status" value="1"/>
</dbReference>
<gene>
    <name evidence="4" type="ORF">HH304_00400</name>
</gene>
<evidence type="ECO:0000259" key="2">
    <source>
        <dbReference type="Pfam" id="PF16313"/>
    </source>
</evidence>
<dbReference type="RefSeq" id="WP_169677467.1">
    <property type="nucleotide sequence ID" value="NZ_JABBNU010000001.1"/>
</dbReference>
<reference evidence="4 5" key="1">
    <citation type="submission" date="2020-04" db="EMBL/GenBank/DDBJ databases">
        <title>Flammeovirgaceae bacterium KN852 isolated from deep sea.</title>
        <authorList>
            <person name="Zhang D.-C."/>
        </authorList>
    </citation>
    <scope>NUCLEOTIDE SEQUENCE [LARGE SCALE GENOMIC DNA]</scope>
    <source>
        <strain evidence="4 5">KN852</strain>
    </source>
</reference>
<organism evidence="4 5">
    <name type="scientific">Marinigracilibium pacificum</name>
    <dbReference type="NCBI Taxonomy" id="2729599"/>
    <lineage>
        <taxon>Bacteria</taxon>
        <taxon>Pseudomonadati</taxon>
        <taxon>Bacteroidota</taxon>
        <taxon>Cytophagia</taxon>
        <taxon>Cytophagales</taxon>
        <taxon>Flammeovirgaceae</taxon>
        <taxon>Marinigracilibium</taxon>
    </lineage>
</organism>
<evidence type="ECO:0000313" key="5">
    <source>
        <dbReference type="Proteomes" id="UP000559010"/>
    </source>
</evidence>
<keyword evidence="1" id="KW-0732">Signal</keyword>
<feature type="domain" description="EcxA zinc-binding" evidence="2">
    <location>
        <begin position="409"/>
        <end position="712"/>
    </location>
</feature>
<dbReference type="PANTHER" id="PTHR38478:SF1">
    <property type="entry name" value="ZINC DEPENDENT METALLOPROTEASE DOMAIN LIPOPROTEIN"/>
    <property type="match status" value="1"/>
</dbReference>
<dbReference type="InterPro" id="IPR032534">
    <property type="entry name" value="EcxA_zinc-bd"/>
</dbReference>
<dbReference type="Proteomes" id="UP000559010">
    <property type="component" value="Unassembled WGS sequence"/>
</dbReference>
<evidence type="ECO:0000256" key="1">
    <source>
        <dbReference type="SAM" id="SignalP"/>
    </source>
</evidence>
<accession>A0A848IXY8</accession>
<protein>
    <submittedName>
        <fullName evidence="4">DUF5117 domain-containing protein</fullName>
    </submittedName>
</protein>
<dbReference type="PANTHER" id="PTHR38478">
    <property type="entry name" value="PEPTIDASE M1A AND M12B"/>
    <property type="match status" value="1"/>
</dbReference>
<dbReference type="InterPro" id="IPR024079">
    <property type="entry name" value="MetalloPept_cat_dom_sf"/>
</dbReference>
<name>A0A848IXY8_9BACT</name>
<dbReference type="SUPFAM" id="SSF55486">
    <property type="entry name" value="Metalloproteases ('zincins'), catalytic domain"/>
    <property type="match status" value="1"/>
</dbReference>
<dbReference type="InterPro" id="IPR033413">
    <property type="entry name" value="DUF5117"/>
</dbReference>